<evidence type="ECO:0000259" key="2">
    <source>
        <dbReference type="Pfam" id="PF00723"/>
    </source>
</evidence>
<name>A0ABX8E3E8_9SPHN</name>
<reference evidence="3 4" key="1">
    <citation type="journal article" date="2021" name="Int. J. Syst. Evol. Microbiol.">
        <title>Novosphingobium decolorationis sp. nov., an aniline blue-decolourizing bacterium isolated from East Pacific sediment.</title>
        <authorList>
            <person name="Chen X."/>
            <person name="Dong B."/>
            <person name="Chen T."/>
            <person name="Ren N."/>
            <person name="Wang J."/>
            <person name="Xu Y."/>
            <person name="Yang J."/>
            <person name="Zhu S."/>
            <person name="Chen J."/>
        </authorList>
    </citation>
    <scope>NUCLEOTIDE SEQUENCE [LARGE SCALE GENOMIC DNA]</scope>
    <source>
        <strain evidence="3 4">502str22</strain>
    </source>
</reference>
<dbReference type="EMBL" id="CP054856">
    <property type="protein sequence ID" value="QVM83701.1"/>
    <property type="molecule type" value="Genomic_DNA"/>
</dbReference>
<dbReference type="PANTHER" id="PTHR31616:SF0">
    <property type="entry name" value="GLUCAN 1,4-ALPHA-GLUCOSIDASE"/>
    <property type="match status" value="1"/>
</dbReference>
<evidence type="ECO:0000313" key="4">
    <source>
        <dbReference type="Proteomes" id="UP000677126"/>
    </source>
</evidence>
<evidence type="ECO:0000313" key="3">
    <source>
        <dbReference type="EMBL" id="QVM83701.1"/>
    </source>
</evidence>
<proteinExistence type="predicted"/>
<evidence type="ECO:0000256" key="1">
    <source>
        <dbReference type="SAM" id="MobiDB-lite"/>
    </source>
</evidence>
<feature type="compositionally biased region" description="Polar residues" evidence="1">
    <location>
        <begin position="1"/>
        <end position="15"/>
    </location>
</feature>
<feature type="domain" description="GH15-like" evidence="2">
    <location>
        <begin position="254"/>
        <end position="627"/>
    </location>
</feature>
<dbReference type="RefSeq" id="WP_213503634.1">
    <property type="nucleotide sequence ID" value="NZ_CP054856.1"/>
</dbReference>
<dbReference type="InterPro" id="IPR011613">
    <property type="entry name" value="GH15-like"/>
</dbReference>
<accession>A0ABX8E3E8</accession>
<dbReference type="GO" id="GO:0016787">
    <property type="term" value="F:hydrolase activity"/>
    <property type="evidence" value="ECO:0007669"/>
    <property type="project" value="UniProtKB-KW"/>
</dbReference>
<feature type="region of interest" description="Disordered" evidence="1">
    <location>
        <begin position="1"/>
        <end position="33"/>
    </location>
</feature>
<dbReference type="InterPro" id="IPR012341">
    <property type="entry name" value="6hp_glycosidase-like_sf"/>
</dbReference>
<dbReference type="SUPFAM" id="SSF48208">
    <property type="entry name" value="Six-hairpin glycosidases"/>
    <property type="match status" value="1"/>
</dbReference>
<dbReference type="Proteomes" id="UP000677126">
    <property type="component" value="Chromosome"/>
</dbReference>
<keyword evidence="4" id="KW-1185">Reference proteome</keyword>
<dbReference type="PANTHER" id="PTHR31616">
    <property type="entry name" value="TREHALASE"/>
    <property type="match status" value="1"/>
</dbReference>
<dbReference type="Pfam" id="PF00723">
    <property type="entry name" value="Glyco_hydro_15"/>
    <property type="match status" value="1"/>
</dbReference>
<sequence>MTVTGSTTPDTTQTAEPPVRSPKGENAAPEASARQSSLELWPIGNCQVNGLIDESAALVWGCVPRVDGDPAFCALMRGEEGQDAGTWRFELENQVSVTQRYVRNTPILISRLEDANGSAVEVIDFCPRFERSGRMYRPVAYARIVRPVKGSPRIRCVLTPMSGYGAQLAPITRGSNHIRYLVERNALRLTTDAPVGYILDERYFRLESPMHFFLGPDEPFNGNVEHELEMMHQLTDAYWGNWVRSLATPLDWQEAVIRAAITLKLCQHEETGAIVAALTTSIPEAPHSQRNWDYRYCWIRDAYYTVQALNHLGALDVLEKYLGYLRNIIDDAEGGFIQPLYAVSGAKEIIEWVADDLVGYRGMGPVRVGNAAYYQVQNDCYGQIVLPAIQAFSDMRLIRMANHDDFESLEKVGEMAWKTHDQPDAGLWELRTRTAVHTYSSVMNWAACDRLANAAEYLGLSDRQTYWRERADIIRATIEKEAWHRIEGPDFDDGGAGGHYAASFGGDQLDASLLQMVELRFVEASDPRFQATLAAVQKTLRRGEHMLRYANEDDFGLPETAFNICTFWLIEALHRSGQDEEARRLFEAMLAHRTKSGLLSEDMDFETSELWGNFPQTYSLVGIINCAGQLSRSWRDWR</sequence>
<keyword evidence="3" id="KW-0378">Hydrolase</keyword>
<dbReference type="Gene3D" id="1.50.10.10">
    <property type="match status" value="1"/>
</dbReference>
<gene>
    <name evidence="3" type="ORF">HT578_08325</name>
</gene>
<dbReference type="InterPro" id="IPR008928">
    <property type="entry name" value="6-hairpin_glycosidase_sf"/>
</dbReference>
<protein>
    <submittedName>
        <fullName evidence="3">Glycoside hydrolase family 15 protein</fullName>
    </submittedName>
</protein>
<organism evidence="3 4">
    <name type="scientific">Novosphingobium decolorationis</name>
    <dbReference type="NCBI Taxonomy" id="2698673"/>
    <lineage>
        <taxon>Bacteria</taxon>
        <taxon>Pseudomonadati</taxon>
        <taxon>Pseudomonadota</taxon>
        <taxon>Alphaproteobacteria</taxon>
        <taxon>Sphingomonadales</taxon>
        <taxon>Sphingomonadaceae</taxon>
        <taxon>Novosphingobium</taxon>
    </lineage>
</organism>